<proteinExistence type="predicted"/>
<organism evidence="2 3">
    <name type="scientific">Cloeon dipterum</name>
    <dbReference type="NCBI Taxonomy" id="197152"/>
    <lineage>
        <taxon>Eukaryota</taxon>
        <taxon>Metazoa</taxon>
        <taxon>Ecdysozoa</taxon>
        <taxon>Arthropoda</taxon>
        <taxon>Hexapoda</taxon>
        <taxon>Insecta</taxon>
        <taxon>Pterygota</taxon>
        <taxon>Palaeoptera</taxon>
        <taxon>Ephemeroptera</taxon>
        <taxon>Pisciforma</taxon>
        <taxon>Baetidae</taxon>
        <taxon>Cloeon</taxon>
    </lineage>
</organism>
<protein>
    <submittedName>
        <fullName evidence="2">Uncharacterized protein</fullName>
    </submittedName>
</protein>
<feature type="compositionally biased region" description="Acidic residues" evidence="1">
    <location>
        <begin position="132"/>
        <end position="159"/>
    </location>
</feature>
<feature type="compositionally biased region" description="Acidic residues" evidence="1">
    <location>
        <begin position="194"/>
        <end position="206"/>
    </location>
</feature>
<evidence type="ECO:0000313" key="2">
    <source>
        <dbReference type="EMBL" id="CAB3386961.1"/>
    </source>
</evidence>
<evidence type="ECO:0000256" key="1">
    <source>
        <dbReference type="SAM" id="MobiDB-lite"/>
    </source>
</evidence>
<accession>A0A8S1E3Z7</accession>
<feature type="region of interest" description="Disordered" evidence="1">
    <location>
        <begin position="239"/>
        <end position="259"/>
    </location>
</feature>
<dbReference type="Proteomes" id="UP000494165">
    <property type="component" value="Unassembled WGS sequence"/>
</dbReference>
<evidence type="ECO:0000313" key="3">
    <source>
        <dbReference type="Proteomes" id="UP000494165"/>
    </source>
</evidence>
<name>A0A8S1E3Z7_9INSE</name>
<dbReference type="EMBL" id="CADEPI010000523">
    <property type="protein sequence ID" value="CAB3386961.1"/>
    <property type="molecule type" value="Genomic_DNA"/>
</dbReference>
<keyword evidence="3" id="KW-1185">Reference proteome</keyword>
<comment type="caution">
    <text evidence="2">The sequence shown here is derived from an EMBL/GenBank/DDBJ whole genome shotgun (WGS) entry which is preliminary data.</text>
</comment>
<dbReference type="AlphaFoldDB" id="A0A8S1E3Z7"/>
<sequence>MPNEAAEVGPPRPASAPPSIKALAALPEASFASTSSYNNNNHHHNPKATSIMVSKTILFAFAACAFLAALAHAAPAEDDSTVYLRVPRAANRRQQVVMRGMVGYRRRNGYPQTFAHGYAGARTQDAPTYAAPEDEEPQDEQPEAVEAEEEPVNDAEEEPLPAPAPVAPKNCRKPTRAQKAKRPAKRPTTTAAPVEEEEDDEVSEEEPLPKPGKKNNGGATAIATAVSRGAGASALSNAVAYGGSFSGGTFRHRYPKSAQ</sequence>
<gene>
    <name evidence="2" type="ORF">CLODIP_2_CD09731</name>
</gene>
<feature type="compositionally biased region" description="Basic residues" evidence="1">
    <location>
        <begin position="170"/>
        <end position="185"/>
    </location>
</feature>
<reference evidence="2 3" key="1">
    <citation type="submission" date="2020-04" db="EMBL/GenBank/DDBJ databases">
        <authorList>
            <person name="Alioto T."/>
            <person name="Alioto T."/>
            <person name="Gomez Garrido J."/>
        </authorList>
    </citation>
    <scope>NUCLEOTIDE SEQUENCE [LARGE SCALE GENOMIC DNA]</scope>
</reference>
<feature type="region of interest" description="Disordered" evidence="1">
    <location>
        <begin position="129"/>
        <end position="219"/>
    </location>
</feature>
<feature type="compositionally biased region" description="Basic residues" evidence="1">
    <location>
        <begin position="250"/>
        <end position="259"/>
    </location>
</feature>